<gene>
    <name evidence="1" type="ORF">NDU88_005205</name>
</gene>
<reference evidence="1" key="1">
    <citation type="journal article" date="2022" name="bioRxiv">
        <title>Sequencing and chromosome-scale assembly of the giantPleurodeles waltlgenome.</title>
        <authorList>
            <person name="Brown T."/>
            <person name="Elewa A."/>
            <person name="Iarovenko S."/>
            <person name="Subramanian E."/>
            <person name="Araus A.J."/>
            <person name="Petzold A."/>
            <person name="Susuki M."/>
            <person name="Suzuki K.-i.T."/>
            <person name="Hayashi T."/>
            <person name="Toyoda A."/>
            <person name="Oliveira C."/>
            <person name="Osipova E."/>
            <person name="Leigh N.D."/>
            <person name="Simon A."/>
            <person name="Yun M.H."/>
        </authorList>
    </citation>
    <scope>NUCLEOTIDE SEQUENCE</scope>
    <source>
        <strain evidence="1">20211129_DDA</strain>
        <tissue evidence="1">Liver</tissue>
    </source>
</reference>
<name>A0AAV7PIX5_PLEWA</name>
<evidence type="ECO:0000313" key="1">
    <source>
        <dbReference type="EMBL" id="KAJ1126799.1"/>
    </source>
</evidence>
<dbReference type="AlphaFoldDB" id="A0AAV7PIX5"/>
<comment type="caution">
    <text evidence="1">The sequence shown here is derived from an EMBL/GenBank/DDBJ whole genome shotgun (WGS) entry which is preliminary data.</text>
</comment>
<evidence type="ECO:0000313" key="2">
    <source>
        <dbReference type="Proteomes" id="UP001066276"/>
    </source>
</evidence>
<proteinExistence type="predicted"/>
<accession>A0AAV7PIX5</accession>
<keyword evidence="2" id="KW-1185">Reference proteome</keyword>
<dbReference type="Proteomes" id="UP001066276">
    <property type="component" value="Chromosome 7"/>
</dbReference>
<protein>
    <submittedName>
        <fullName evidence="1">Uncharacterized protein</fullName>
    </submittedName>
</protein>
<sequence>MCTRQRPDSGAGRYKQLKIMISTVGPKSLLSRRPRGFESGQGLSAAKWKLKRRSGGVPKIAIVTSDVLNTSPQNCLGNPSECAS</sequence>
<dbReference type="EMBL" id="JANPWB010000011">
    <property type="protein sequence ID" value="KAJ1126799.1"/>
    <property type="molecule type" value="Genomic_DNA"/>
</dbReference>
<organism evidence="1 2">
    <name type="scientific">Pleurodeles waltl</name>
    <name type="common">Iberian ribbed newt</name>
    <dbReference type="NCBI Taxonomy" id="8319"/>
    <lineage>
        <taxon>Eukaryota</taxon>
        <taxon>Metazoa</taxon>
        <taxon>Chordata</taxon>
        <taxon>Craniata</taxon>
        <taxon>Vertebrata</taxon>
        <taxon>Euteleostomi</taxon>
        <taxon>Amphibia</taxon>
        <taxon>Batrachia</taxon>
        <taxon>Caudata</taxon>
        <taxon>Salamandroidea</taxon>
        <taxon>Salamandridae</taxon>
        <taxon>Pleurodelinae</taxon>
        <taxon>Pleurodeles</taxon>
    </lineage>
</organism>